<dbReference type="RefSeq" id="WP_231443234.1">
    <property type="nucleotide sequence ID" value="NZ_JAJOMB010000009.1"/>
</dbReference>
<evidence type="ECO:0000256" key="4">
    <source>
        <dbReference type="ARBA" id="ARBA00022679"/>
    </source>
</evidence>
<evidence type="ECO:0000256" key="6">
    <source>
        <dbReference type="ARBA" id="ARBA00022723"/>
    </source>
</evidence>
<evidence type="ECO:0000256" key="3">
    <source>
        <dbReference type="ARBA" id="ARBA00022676"/>
    </source>
</evidence>
<keyword evidence="6" id="KW-0479">Metal-binding</keyword>
<comment type="caution">
    <text evidence="15">The sequence shown here is derived from an EMBL/GenBank/DDBJ whole genome shotgun (WGS) entry which is preliminary data.</text>
</comment>
<evidence type="ECO:0000256" key="12">
    <source>
        <dbReference type="ARBA" id="ARBA00023157"/>
    </source>
</evidence>
<keyword evidence="12" id="KW-1015">Disulfide bond</keyword>
<keyword evidence="10" id="KW-0333">Golgi apparatus</keyword>
<evidence type="ECO:0000256" key="14">
    <source>
        <dbReference type="ARBA" id="ARBA00042865"/>
    </source>
</evidence>
<keyword evidence="4" id="KW-0808">Transferase</keyword>
<comment type="subcellular location">
    <subcellularLocation>
        <location evidence="2">Endoplasmic reticulum membrane</location>
        <topology evidence="2">Single-pass type II membrane protein</topology>
    </subcellularLocation>
    <subcellularLocation>
        <location evidence="1">Golgi apparatus membrane</location>
        <topology evidence="1">Single-pass type II membrane protein</topology>
    </subcellularLocation>
</comment>
<evidence type="ECO:0000313" key="15">
    <source>
        <dbReference type="EMBL" id="MCD5312718.1"/>
    </source>
</evidence>
<keyword evidence="3" id="KW-0328">Glycosyltransferase</keyword>
<keyword evidence="5" id="KW-0812">Transmembrane</keyword>
<dbReference type="Pfam" id="PF02485">
    <property type="entry name" value="Branch"/>
    <property type="match status" value="1"/>
</dbReference>
<evidence type="ECO:0000256" key="8">
    <source>
        <dbReference type="ARBA" id="ARBA00022968"/>
    </source>
</evidence>
<dbReference type="Proteomes" id="UP001138997">
    <property type="component" value="Unassembled WGS sequence"/>
</dbReference>
<evidence type="ECO:0000313" key="16">
    <source>
        <dbReference type="Proteomes" id="UP001138997"/>
    </source>
</evidence>
<dbReference type="InterPro" id="IPR043538">
    <property type="entry name" value="XYLT"/>
</dbReference>
<evidence type="ECO:0000256" key="11">
    <source>
        <dbReference type="ARBA" id="ARBA00023136"/>
    </source>
</evidence>
<gene>
    <name evidence="15" type="ORF">LR394_17575</name>
</gene>
<dbReference type="GO" id="GO:0050650">
    <property type="term" value="P:chondroitin sulfate proteoglycan biosynthetic process"/>
    <property type="evidence" value="ECO:0007669"/>
    <property type="project" value="TreeGrafter"/>
</dbReference>
<proteinExistence type="predicted"/>
<dbReference type="PANTHER" id="PTHR46025:SF3">
    <property type="entry name" value="XYLOSYLTRANSFERASE OXT"/>
    <property type="match status" value="1"/>
</dbReference>
<keyword evidence="9" id="KW-1133">Transmembrane helix</keyword>
<organism evidence="15 16">
    <name type="scientific">Kineosporia babensis</name>
    <dbReference type="NCBI Taxonomy" id="499548"/>
    <lineage>
        <taxon>Bacteria</taxon>
        <taxon>Bacillati</taxon>
        <taxon>Actinomycetota</taxon>
        <taxon>Actinomycetes</taxon>
        <taxon>Kineosporiales</taxon>
        <taxon>Kineosporiaceae</taxon>
        <taxon>Kineosporia</taxon>
    </lineage>
</organism>
<keyword evidence="16" id="KW-1185">Reference proteome</keyword>
<evidence type="ECO:0000256" key="1">
    <source>
        <dbReference type="ARBA" id="ARBA00004323"/>
    </source>
</evidence>
<dbReference type="PANTHER" id="PTHR46025">
    <property type="entry name" value="XYLOSYLTRANSFERASE OXT"/>
    <property type="match status" value="1"/>
</dbReference>
<keyword evidence="11" id="KW-0472">Membrane</keyword>
<reference evidence="15" key="1">
    <citation type="submission" date="2021-11" db="EMBL/GenBank/DDBJ databases">
        <title>Streptomyces corallinus and Kineosporia corallina sp. nov., two new coral-derived marine actinobacteria.</title>
        <authorList>
            <person name="Buangrab K."/>
            <person name="Sutthacheep M."/>
            <person name="Yeemin T."/>
            <person name="Harunari E."/>
            <person name="Igarashi Y."/>
            <person name="Sripreechasak P."/>
            <person name="Kanchanasin P."/>
            <person name="Tanasupawat S."/>
            <person name="Phongsopitanun W."/>
        </authorList>
    </citation>
    <scope>NUCLEOTIDE SEQUENCE</scope>
    <source>
        <strain evidence="15">JCM 31032</strain>
    </source>
</reference>
<dbReference type="InterPro" id="IPR003406">
    <property type="entry name" value="Glyco_trans_14"/>
</dbReference>
<keyword evidence="7" id="KW-0256">Endoplasmic reticulum</keyword>
<name>A0A9X1T0H1_9ACTN</name>
<sequence>MPTFVILAHRDPELVARLARHLSPFPVVVHVDRKTQISSFQRGLHGIPELTLLSDTDRVAVNWAGFSMLQATVNAFRHALPRTPADDHVVLLSGQDYPIKPIADFARYLKTAEHQQHIRMFEITPDQTRYHRHLVGHYLQDLHLPGPLDHPRIRRIALRLVRDSLGRRKRTPPPATRFTFGSQWVALTGACVAWIVENFPTSPAARFTSRSFAPDEKTIHSMVANSPFASQIPGGIPEPFAGNGTYRMANFHVIDPSLNKIFELSDFDFLAESPHHFARKFTSQSADLADRIDAELLR</sequence>
<dbReference type="EMBL" id="JAJOMB010000009">
    <property type="protein sequence ID" value="MCD5312718.1"/>
    <property type="molecule type" value="Genomic_DNA"/>
</dbReference>
<protein>
    <recommendedName>
        <fullName evidence="14">Peptide O-xylosyltransferase</fullName>
    </recommendedName>
</protein>
<dbReference type="GO" id="GO:0046872">
    <property type="term" value="F:metal ion binding"/>
    <property type="evidence" value="ECO:0007669"/>
    <property type="project" value="UniProtKB-KW"/>
</dbReference>
<keyword evidence="8" id="KW-0735">Signal-anchor</keyword>
<evidence type="ECO:0000256" key="5">
    <source>
        <dbReference type="ARBA" id="ARBA00022692"/>
    </source>
</evidence>
<evidence type="ECO:0000256" key="10">
    <source>
        <dbReference type="ARBA" id="ARBA00023034"/>
    </source>
</evidence>
<dbReference type="GO" id="GO:0030158">
    <property type="term" value="F:protein xylosyltransferase activity"/>
    <property type="evidence" value="ECO:0007669"/>
    <property type="project" value="InterPro"/>
</dbReference>
<evidence type="ECO:0000256" key="13">
    <source>
        <dbReference type="ARBA" id="ARBA00023180"/>
    </source>
</evidence>
<dbReference type="AlphaFoldDB" id="A0A9X1T0H1"/>
<evidence type="ECO:0000256" key="9">
    <source>
        <dbReference type="ARBA" id="ARBA00022989"/>
    </source>
</evidence>
<accession>A0A9X1T0H1</accession>
<keyword evidence="13" id="KW-0325">Glycoprotein</keyword>
<evidence type="ECO:0000256" key="2">
    <source>
        <dbReference type="ARBA" id="ARBA00004648"/>
    </source>
</evidence>
<dbReference type="GO" id="GO:0016020">
    <property type="term" value="C:membrane"/>
    <property type="evidence" value="ECO:0007669"/>
    <property type="project" value="InterPro"/>
</dbReference>
<evidence type="ECO:0000256" key="7">
    <source>
        <dbReference type="ARBA" id="ARBA00022824"/>
    </source>
</evidence>
<dbReference type="GO" id="GO:0015012">
    <property type="term" value="P:heparan sulfate proteoglycan biosynthetic process"/>
    <property type="evidence" value="ECO:0007669"/>
    <property type="project" value="TreeGrafter"/>
</dbReference>